<dbReference type="PANTHER" id="PTHR12872:SF1">
    <property type="entry name" value="ALPHA-N-ACETYLGLUCOSAMINIDASE"/>
    <property type="match status" value="1"/>
</dbReference>
<evidence type="ECO:0000256" key="2">
    <source>
        <dbReference type="SAM" id="SignalP"/>
    </source>
</evidence>
<dbReference type="Pfam" id="PF12971">
    <property type="entry name" value="NAGLU_N"/>
    <property type="match status" value="1"/>
</dbReference>
<evidence type="ECO:0000259" key="4">
    <source>
        <dbReference type="Pfam" id="PF12971"/>
    </source>
</evidence>
<dbReference type="OrthoDB" id="64736at2759"/>
<evidence type="ECO:0000259" key="5">
    <source>
        <dbReference type="Pfam" id="PF12972"/>
    </source>
</evidence>
<feature type="domain" description="Alpha-N-acetylglucosaminidase N-terminal" evidence="4">
    <location>
        <begin position="41"/>
        <end position="123"/>
    </location>
</feature>
<dbReference type="Gene3D" id="3.30.379.10">
    <property type="entry name" value="Chitobiase/beta-hexosaminidase domain 2-like"/>
    <property type="match status" value="1"/>
</dbReference>
<dbReference type="InterPro" id="IPR024240">
    <property type="entry name" value="NAGLU_N"/>
</dbReference>
<feature type="chain" id="PRO_5032984446" description="Alpha-N-acetylglucosaminidase" evidence="2">
    <location>
        <begin position="21"/>
        <end position="825"/>
    </location>
</feature>
<comment type="caution">
    <text evidence="6">The sequence shown here is derived from an EMBL/GenBank/DDBJ whole genome shotgun (WGS) entry which is preliminary data.</text>
</comment>
<dbReference type="InterPro" id="IPR007781">
    <property type="entry name" value="NAGLU"/>
</dbReference>
<name>A0A834IVY0_RHYFE</name>
<protein>
    <recommendedName>
        <fullName evidence="8">Alpha-N-acetylglucosaminidase</fullName>
    </recommendedName>
</protein>
<keyword evidence="7" id="KW-1185">Reference proteome</keyword>
<sequence>MRGVWVGVILTFVWLDNARSFQFESTLDHVRTKTSADIQQAAVENLIKRTLPGRYSNFSVVIDPHISNNGKDVFKLEKVGGVIKITGTTGVAAASAFNHYLKYFCQCHISWEVSQLNLPDVLPEVNLTITFNDRFRYYQNVCTSSYSFAWWDWAQWEKHIDWIVLNSFNFVLAFTGQEAIWQRVYQKLNLTDADISEHFAGPAFLAWLRMGNLRGWGGPLSQAWHERSIQLQHNILDRMRSFGIITILPAFAGHVPRSFKNLFPNTNMTLMSKWNNFADVYCCPYFIDPTEDLFQTVGKMFLEEQISAFGTDNVYNCDSFNEMEPQSTDLEYLANVGKSIYSAMKQVDPNATWVMQGWLFVHSFFFWTPNRAKALLTSVPKVSRWMFYNDGFWSDTKRAKSFLTSVPTGSMIVLDLQSEQFPQYDRLDQYYGQPFIWCMLHNFGGTLGMHGSSSIINKRVIETRNANGSTMIGTGLTMEGINQNYVMYDLMTEFAWRDEPVNLSQWFRNYSIRRYGKEDVNAEAAWEILRGTVYDFSGSERLRGHFAITRSPDLNIETWSWYKYTDLFEAWNSLLTAADNLKDSPGYLHDLVDVTRQVLQANGDIYYDKLIDTFNAKNTTDFQKAATIFREIFKDLESILATNEAFLIGKWIESAKKCANNTIEEKLYEYNARNQITLWGPFGEILDYAVKQWSGMVQDYLYPRWDSFIEFMNTSLAYEIPFNQKLTKTLIFLLYEEPFCFSNKVYPTEATGDTIEIARQIHKKYWYTNSSHALIDIKALPAKPKKTRSKSKKPCEACQQKPHLGLRRTVSKMKDLNNLHTYLIY</sequence>
<feature type="domain" description="Alpha-N-acetylglucosaminidase tim-barrel" evidence="3">
    <location>
        <begin position="136"/>
        <end position="381"/>
    </location>
</feature>
<dbReference type="PANTHER" id="PTHR12872">
    <property type="entry name" value="ALPHA-N-ACETYLGLUCOSAMINIDASE"/>
    <property type="match status" value="1"/>
</dbReference>
<evidence type="ECO:0000313" key="7">
    <source>
        <dbReference type="Proteomes" id="UP000625711"/>
    </source>
</evidence>
<evidence type="ECO:0008006" key="8">
    <source>
        <dbReference type="Google" id="ProtNLM"/>
    </source>
</evidence>
<evidence type="ECO:0000256" key="1">
    <source>
        <dbReference type="ARBA" id="ARBA00022801"/>
    </source>
</evidence>
<dbReference type="Gene3D" id="3.20.20.80">
    <property type="entry name" value="Glycosidases"/>
    <property type="match status" value="1"/>
</dbReference>
<dbReference type="GO" id="GO:0016787">
    <property type="term" value="F:hydrolase activity"/>
    <property type="evidence" value="ECO:0007669"/>
    <property type="project" value="UniProtKB-KW"/>
</dbReference>
<gene>
    <name evidence="6" type="ORF">GWI33_002073</name>
</gene>
<keyword evidence="1" id="KW-0378">Hydrolase</keyword>
<dbReference type="InterPro" id="IPR029018">
    <property type="entry name" value="Hex-like_dom2"/>
</dbReference>
<feature type="signal peptide" evidence="2">
    <location>
        <begin position="1"/>
        <end position="20"/>
    </location>
</feature>
<dbReference type="InterPro" id="IPR024732">
    <property type="entry name" value="NAGLU_C"/>
</dbReference>
<dbReference type="Proteomes" id="UP000625711">
    <property type="component" value="Unassembled WGS sequence"/>
</dbReference>
<evidence type="ECO:0000259" key="3">
    <source>
        <dbReference type="Pfam" id="PF05089"/>
    </source>
</evidence>
<dbReference type="Pfam" id="PF12972">
    <property type="entry name" value="NAGLU_C"/>
    <property type="match status" value="1"/>
</dbReference>
<reference evidence="6" key="1">
    <citation type="submission" date="2020-08" db="EMBL/GenBank/DDBJ databases">
        <title>Genome sequencing and assembly of the red palm weevil Rhynchophorus ferrugineus.</title>
        <authorList>
            <person name="Dias G.B."/>
            <person name="Bergman C.M."/>
            <person name="Manee M."/>
        </authorList>
    </citation>
    <scope>NUCLEOTIDE SEQUENCE</scope>
    <source>
        <strain evidence="6">AA-2017</strain>
        <tissue evidence="6">Whole larva</tissue>
    </source>
</reference>
<accession>A0A834IVY0</accession>
<keyword evidence="2" id="KW-0732">Signal</keyword>
<dbReference type="EMBL" id="JAACXV010000015">
    <property type="protein sequence ID" value="KAF7287255.1"/>
    <property type="molecule type" value="Genomic_DNA"/>
</dbReference>
<organism evidence="6 7">
    <name type="scientific">Rhynchophorus ferrugineus</name>
    <name type="common">Red palm weevil</name>
    <name type="synonym">Curculio ferrugineus</name>
    <dbReference type="NCBI Taxonomy" id="354439"/>
    <lineage>
        <taxon>Eukaryota</taxon>
        <taxon>Metazoa</taxon>
        <taxon>Ecdysozoa</taxon>
        <taxon>Arthropoda</taxon>
        <taxon>Hexapoda</taxon>
        <taxon>Insecta</taxon>
        <taxon>Pterygota</taxon>
        <taxon>Neoptera</taxon>
        <taxon>Endopterygota</taxon>
        <taxon>Coleoptera</taxon>
        <taxon>Polyphaga</taxon>
        <taxon>Cucujiformia</taxon>
        <taxon>Curculionidae</taxon>
        <taxon>Dryophthorinae</taxon>
        <taxon>Rhynchophorus</taxon>
    </lineage>
</organism>
<dbReference type="InterPro" id="IPR024733">
    <property type="entry name" value="NAGLU_tim-barrel"/>
</dbReference>
<dbReference type="Pfam" id="PF05089">
    <property type="entry name" value="NAGLU"/>
    <property type="match status" value="2"/>
</dbReference>
<evidence type="ECO:0000313" key="6">
    <source>
        <dbReference type="EMBL" id="KAF7287255.1"/>
    </source>
</evidence>
<dbReference type="AlphaFoldDB" id="A0A834IVY0"/>
<proteinExistence type="predicted"/>
<feature type="domain" description="Alpha-N-acetylglucosaminidase C-terminal" evidence="5">
    <location>
        <begin position="506"/>
        <end position="764"/>
    </location>
</feature>
<feature type="domain" description="Alpha-N-acetylglucosaminidase tim-barrel" evidence="3">
    <location>
        <begin position="384"/>
        <end position="497"/>
    </location>
</feature>
<dbReference type="Gene3D" id="1.20.120.670">
    <property type="entry name" value="N-acetyl-b-d-glucoasminidase"/>
    <property type="match status" value="1"/>
</dbReference>